<evidence type="ECO:0000256" key="1">
    <source>
        <dbReference type="ARBA" id="ARBA00004651"/>
    </source>
</evidence>
<dbReference type="RefSeq" id="WP_409120662.1">
    <property type="nucleotide sequence ID" value="NZ_JBJVNI010000003.1"/>
</dbReference>
<comment type="similarity">
    <text evidence="6">Belongs to the ABC-4 integral membrane protein family.</text>
</comment>
<feature type="transmembrane region" description="Helical" evidence="7">
    <location>
        <begin position="496"/>
        <end position="520"/>
    </location>
</feature>
<evidence type="ECO:0000256" key="3">
    <source>
        <dbReference type="ARBA" id="ARBA00022692"/>
    </source>
</evidence>
<dbReference type="InterPro" id="IPR003838">
    <property type="entry name" value="ABC3_permease_C"/>
</dbReference>
<keyword evidence="3 7" id="KW-0812">Transmembrane</keyword>
<keyword evidence="4 7" id="KW-1133">Transmembrane helix</keyword>
<accession>A0ABW9HM26</accession>
<feature type="domain" description="ABC3 transporter permease C-terminal" evidence="8">
    <location>
        <begin position="725"/>
        <end position="842"/>
    </location>
</feature>
<feature type="domain" description="ABC3 transporter permease C-terminal" evidence="8">
    <location>
        <begin position="274"/>
        <end position="395"/>
    </location>
</feature>
<evidence type="ECO:0000256" key="7">
    <source>
        <dbReference type="SAM" id="Phobius"/>
    </source>
</evidence>
<keyword evidence="11" id="KW-1185">Reference proteome</keyword>
<dbReference type="PANTHER" id="PTHR30572">
    <property type="entry name" value="MEMBRANE COMPONENT OF TRANSPORTER-RELATED"/>
    <property type="match status" value="1"/>
</dbReference>
<protein>
    <submittedName>
        <fullName evidence="10">ABC transporter permease</fullName>
    </submittedName>
</protein>
<dbReference type="InterPro" id="IPR050250">
    <property type="entry name" value="Macrolide_Exporter_MacB"/>
</dbReference>
<dbReference type="Pfam" id="PF02687">
    <property type="entry name" value="FtsX"/>
    <property type="match status" value="2"/>
</dbReference>
<evidence type="ECO:0000256" key="4">
    <source>
        <dbReference type="ARBA" id="ARBA00022989"/>
    </source>
</evidence>
<feature type="transmembrane region" description="Helical" evidence="7">
    <location>
        <begin position="362"/>
        <end position="385"/>
    </location>
</feature>
<feature type="transmembrane region" description="Helical" evidence="7">
    <location>
        <begin position="442"/>
        <end position="463"/>
    </location>
</feature>
<dbReference type="PANTHER" id="PTHR30572:SF4">
    <property type="entry name" value="ABC TRANSPORTER PERMEASE YTRF"/>
    <property type="match status" value="1"/>
</dbReference>
<gene>
    <name evidence="10" type="ORF">ACKI18_06110</name>
</gene>
<dbReference type="InterPro" id="IPR025857">
    <property type="entry name" value="MacB_PCD"/>
</dbReference>
<feature type="transmembrane region" description="Helical" evidence="7">
    <location>
        <begin position="416"/>
        <end position="436"/>
    </location>
</feature>
<feature type="transmembrane region" description="Helical" evidence="7">
    <location>
        <begin position="319"/>
        <end position="342"/>
    </location>
</feature>
<dbReference type="EMBL" id="JBJVNI010000003">
    <property type="protein sequence ID" value="MFM9608284.1"/>
    <property type="molecule type" value="Genomic_DNA"/>
</dbReference>
<name>A0ABW9HM26_9ACTN</name>
<reference evidence="10 11" key="1">
    <citation type="submission" date="2024-12" db="EMBL/GenBank/DDBJ databases">
        <title>Forecasting of Potato common scab and diversities of Pathogenic streptomyces spp. in china.</title>
        <authorList>
            <person name="Handique U."/>
            <person name="Wu J."/>
        </authorList>
    </citation>
    <scope>NUCLEOTIDE SEQUENCE [LARGE SCALE GENOMIC DNA]</scope>
    <source>
        <strain evidence="10 11">ZRIMU1530</strain>
    </source>
</reference>
<comment type="subcellular location">
    <subcellularLocation>
        <location evidence="1">Cell membrane</location>
        <topology evidence="1">Multi-pass membrane protein</topology>
    </subcellularLocation>
</comment>
<feature type="transmembrane region" description="Helical" evidence="7">
    <location>
        <begin position="271"/>
        <end position="296"/>
    </location>
</feature>
<comment type="caution">
    <text evidence="10">The sequence shown here is derived from an EMBL/GenBank/DDBJ whole genome shotgun (WGS) entry which is preliminary data.</text>
</comment>
<feature type="transmembrane region" description="Helical" evidence="7">
    <location>
        <begin position="718"/>
        <end position="746"/>
    </location>
</feature>
<feature type="domain" description="MacB-like periplasmic core" evidence="9">
    <location>
        <begin position="17"/>
        <end position="235"/>
    </location>
</feature>
<evidence type="ECO:0000256" key="6">
    <source>
        <dbReference type="ARBA" id="ARBA00038076"/>
    </source>
</evidence>
<evidence type="ECO:0000256" key="5">
    <source>
        <dbReference type="ARBA" id="ARBA00023136"/>
    </source>
</evidence>
<proteinExistence type="inferred from homology"/>
<sequence length="849" mass="89188">MFRIALRNMLAHKARLLMTMLAVVLGVAFVAGTLLFTATIGKGLKDSASRSFRDVSVAVRPTGRESGSTVSGQERTGVPQDVYERLAALPGVESVRGTVTGFTGVADDHNDLIGNGFVNQGGNYAPGRNGEDARFRFTEGRGPRTADDVALDARTASKGGYSLGDRVRLSVDGPVLTKKLTGVFTTEDGMVAAGGSLTLFDTATAQGLFLKKDLYQQVELTAEAGTTQEQLRATVGRALRAGSDLEAVTGRQLTDDQAAAIAAQTSDINKVLLAFAGIALFVGVFLIANTFSMLVAQRTRELALLRAVGATRRQVTRSVLIEAAALGGVSAGVGIVLGLGVAAGLRPLLNSAGAGLPDNPLVITPGAVVISLLVGVGITVLSAFLPSRRAAKTPPMAAMRSVDTPQTQRSLIVRNVIGYLLAALGLLLIVATVASGQDEKGALLVALGAVFAVCGVIVLTPMLSRPLFAASAPLFRRFGVAGKLARPNAARNPRRTAATATALMIGLALTSALTVITVSLQSSMQRGASDGLRADYAVMLANYASLDPSVVDTVRKVPGVQAAAGDSKVRLEIDGTATTAEMTDAAAFPHLFRMNVVQGDLSSLDENRIAVSEEFAEDKNLKLGAALKVGYPDGEQATTRIGAIYAENSLLPKLVVDQDQVAPHLFRVGYQTVYVKAEQGADSTVQNGIEKALGDSPMIRVNTQDQLFRDVNKQINQLLYLVYGLLGMSVVIAVIGVVNTMALSVFERSRELGMLRAIGLDRPGVKRMIKLESLMISLLGAILGLTMGTFLAWAAGKVAKAAFDKYSMQIPWASYGIFFGLALAMGVLAALWPARQAARLNPLQAIKAQ</sequence>
<feature type="transmembrane region" description="Helical" evidence="7">
    <location>
        <begin position="815"/>
        <end position="834"/>
    </location>
</feature>
<evidence type="ECO:0000259" key="8">
    <source>
        <dbReference type="Pfam" id="PF02687"/>
    </source>
</evidence>
<evidence type="ECO:0000313" key="10">
    <source>
        <dbReference type="EMBL" id="MFM9608284.1"/>
    </source>
</evidence>
<evidence type="ECO:0000313" key="11">
    <source>
        <dbReference type="Proteomes" id="UP001631957"/>
    </source>
</evidence>
<dbReference type="Proteomes" id="UP001631957">
    <property type="component" value="Unassembled WGS sequence"/>
</dbReference>
<evidence type="ECO:0000256" key="2">
    <source>
        <dbReference type="ARBA" id="ARBA00022475"/>
    </source>
</evidence>
<keyword evidence="5 7" id="KW-0472">Membrane</keyword>
<keyword evidence="2" id="KW-1003">Cell membrane</keyword>
<dbReference type="Pfam" id="PF12704">
    <property type="entry name" value="MacB_PCD"/>
    <property type="match status" value="2"/>
</dbReference>
<organism evidence="10 11">
    <name type="scientific">Streptomyces niveiscabiei</name>
    <dbReference type="NCBI Taxonomy" id="164115"/>
    <lineage>
        <taxon>Bacteria</taxon>
        <taxon>Bacillati</taxon>
        <taxon>Actinomycetota</taxon>
        <taxon>Actinomycetes</taxon>
        <taxon>Kitasatosporales</taxon>
        <taxon>Streptomycetaceae</taxon>
        <taxon>Streptomyces</taxon>
    </lineage>
</organism>
<feature type="transmembrane region" description="Helical" evidence="7">
    <location>
        <begin position="774"/>
        <end position="795"/>
    </location>
</feature>
<feature type="domain" description="MacB-like periplasmic core" evidence="9">
    <location>
        <begin position="496"/>
        <end position="690"/>
    </location>
</feature>
<evidence type="ECO:0000259" key="9">
    <source>
        <dbReference type="Pfam" id="PF12704"/>
    </source>
</evidence>